<evidence type="ECO:0000313" key="7">
    <source>
        <dbReference type="EMBL" id="MCY1714346.1"/>
    </source>
</evidence>
<dbReference type="EMBL" id="JAPOHA010000008">
    <property type="protein sequence ID" value="MCY1714346.1"/>
    <property type="molecule type" value="Genomic_DNA"/>
</dbReference>
<dbReference type="InterPro" id="IPR038418">
    <property type="entry name" value="6-PTP_synth/QueD_sf"/>
</dbReference>
<dbReference type="InterPro" id="IPR007115">
    <property type="entry name" value="6-PTP_synth/QueD"/>
</dbReference>
<dbReference type="RefSeq" id="WP_268058398.1">
    <property type="nucleotide sequence ID" value="NZ_JAPOHA010000008.1"/>
</dbReference>
<sequence>MGFEQYKFKFYLNANHAIQINGHSGQVHPHTWEISIVTVNTNDNFVRFNDMEAIVDKLFDKYQDRLINEAEPFDRINPTLENMCEVFKDEIDAILKSKGWELRSIEVSETPARSYVMNYSDGSGFERKEQALPKPDKALQEQRVTDIINEYLHPEDSILLEIRRMTEKGNGH</sequence>
<evidence type="ECO:0000256" key="2">
    <source>
        <dbReference type="ARBA" id="ARBA00008900"/>
    </source>
</evidence>
<evidence type="ECO:0000313" key="8">
    <source>
        <dbReference type="Proteomes" id="UP001082703"/>
    </source>
</evidence>
<evidence type="ECO:0000256" key="3">
    <source>
        <dbReference type="ARBA" id="ARBA00012982"/>
    </source>
</evidence>
<protein>
    <recommendedName>
        <fullName evidence="4">6-carboxy-5,6,7,8-tetrahydropterin synthase</fullName>
        <ecNumber evidence="3">4.1.2.50</ecNumber>
    </recommendedName>
    <alternativeName>
        <fullName evidence="5">Queuosine biosynthesis protein QueD</fullName>
    </alternativeName>
</protein>
<dbReference type="NCBIfam" id="TIGR03112">
    <property type="entry name" value="6_pyr_pter_rel"/>
    <property type="match status" value="1"/>
</dbReference>
<dbReference type="EC" id="4.1.2.50" evidence="3"/>
<evidence type="ECO:0000256" key="1">
    <source>
        <dbReference type="ARBA" id="ARBA00005061"/>
    </source>
</evidence>
<name>A0ABT4BTX4_9FIRM</name>
<comment type="catalytic activity">
    <reaction evidence="6">
        <text>7,8-dihydroneopterin 3'-triphosphate + H2O = 6-carboxy-5,6,7,8-tetrahydropterin + triphosphate + acetaldehyde + 2 H(+)</text>
        <dbReference type="Rhea" id="RHEA:27966"/>
        <dbReference type="ChEBI" id="CHEBI:15343"/>
        <dbReference type="ChEBI" id="CHEBI:15377"/>
        <dbReference type="ChEBI" id="CHEBI:15378"/>
        <dbReference type="ChEBI" id="CHEBI:18036"/>
        <dbReference type="ChEBI" id="CHEBI:58462"/>
        <dbReference type="ChEBI" id="CHEBI:61032"/>
        <dbReference type="EC" id="4.1.2.50"/>
    </reaction>
</comment>
<dbReference type="Gene3D" id="3.30.479.10">
    <property type="entry name" value="6-pyruvoyl tetrahydropterin synthase/QueD"/>
    <property type="match status" value="1"/>
</dbReference>
<keyword evidence="8" id="KW-1185">Reference proteome</keyword>
<proteinExistence type="inferred from homology"/>
<dbReference type="Pfam" id="PF01242">
    <property type="entry name" value="PTPS"/>
    <property type="match status" value="1"/>
</dbReference>
<evidence type="ECO:0000256" key="5">
    <source>
        <dbReference type="ARBA" id="ARBA00031449"/>
    </source>
</evidence>
<reference evidence="7 8" key="1">
    <citation type="submission" date="2022-11" db="EMBL/GenBank/DDBJ databases">
        <authorList>
            <person name="Caiyu Z."/>
        </authorList>
    </citation>
    <scope>NUCLEOTIDE SEQUENCE [LARGE SCALE GENOMIC DNA]</scope>
    <source>
        <strain evidence="7 8">YR-4</strain>
    </source>
</reference>
<comment type="pathway">
    <text evidence="1">Purine metabolism; 7-cyano-7-deazaguanine biosynthesis.</text>
</comment>
<dbReference type="SUPFAM" id="SSF55620">
    <property type="entry name" value="Tetrahydrobiopterin biosynthesis enzymes-like"/>
    <property type="match status" value="1"/>
</dbReference>
<comment type="caution">
    <text evidence="7">The sequence shown here is derived from an EMBL/GenBank/DDBJ whole genome shotgun (WGS) entry which is preliminary data.</text>
</comment>
<organism evidence="7 8">
    <name type="scientific">Caproiciproducens galactitolivorans</name>
    <dbReference type="NCBI Taxonomy" id="642589"/>
    <lineage>
        <taxon>Bacteria</taxon>
        <taxon>Bacillati</taxon>
        <taxon>Bacillota</taxon>
        <taxon>Clostridia</taxon>
        <taxon>Eubacteriales</taxon>
        <taxon>Acutalibacteraceae</taxon>
        <taxon>Caproiciproducens</taxon>
    </lineage>
</organism>
<gene>
    <name evidence="7" type="ORF">OUY18_08765</name>
</gene>
<evidence type="ECO:0000256" key="6">
    <source>
        <dbReference type="ARBA" id="ARBA00048807"/>
    </source>
</evidence>
<accession>A0ABT4BTX4</accession>
<comment type="similarity">
    <text evidence="2">Belongs to the PTPS family. QueD subfamily.</text>
</comment>
<dbReference type="InterPro" id="IPR017543">
    <property type="entry name" value="6-PTP_synth-rel_bac"/>
</dbReference>
<dbReference type="Proteomes" id="UP001082703">
    <property type="component" value="Unassembled WGS sequence"/>
</dbReference>
<evidence type="ECO:0000256" key="4">
    <source>
        <dbReference type="ARBA" id="ARBA00018141"/>
    </source>
</evidence>